<gene>
    <name evidence="1" type="ORF">A5707_17485</name>
</gene>
<dbReference type="EMBL" id="LZKJ01000070">
    <property type="protein sequence ID" value="OBI48965.1"/>
    <property type="molecule type" value="Genomic_DNA"/>
</dbReference>
<dbReference type="Proteomes" id="UP000093592">
    <property type="component" value="Unassembled WGS sequence"/>
</dbReference>
<sequence length="61" mass="6864">MARLRDMNLGIQTQPLREMRLELNLDVHVVYFGIRVPVAGGKTLRIPVMLTAKPTFNSPTS</sequence>
<name>A0A1A2ZFE5_9MYCO</name>
<evidence type="ECO:0000313" key="2">
    <source>
        <dbReference type="Proteomes" id="UP000093592"/>
    </source>
</evidence>
<accession>A0A1A2ZFE5</accession>
<organism evidence="1 2">
    <name type="scientific">Mycobacterium kyorinense</name>
    <dbReference type="NCBI Taxonomy" id="487514"/>
    <lineage>
        <taxon>Bacteria</taxon>
        <taxon>Bacillati</taxon>
        <taxon>Actinomycetota</taxon>
        <taxon>Actinomycetes</taxon>
        <taxon>Mycobacteriales</taxon>
        <taxon>Mycobacteriaceae</taxon>
        <taxon>Mycobacterium</taxon>
    </lineage>
</organism>
<proteinExistence type="predicted"/>
<reference evidence="2" key="1">
    <citation type="submission" date="2016-06" db="EMBL/GenBank/DDBJ databases">
        <authorList>
            <person name="Sutton G."/>
            <person name="Brinkac L."/>
            <person name="Sanka R."/>
            <person name="Adams M."/>
            <person name="Lau E."/>
            <person name="Sam S."/>
            <person name="Sreng N."/>
            <person name="Him V."/>
            <person name="Kerleguer A."/>
            <person name="Cheng S."/>
        </authorList>
    </citation>
    <scope>NUCLEOTIDE SEQUENCE [LARGE SCALE GENOMIC DNA]</scope>
    <source>
        <strain evidence="2">E861</strain>
    </source>
</reference>
<protein>
    <submittedName>
        <fullName evidence="1">Uncharacterized protein</fullName>
    </submittedName>
</protein>
<evidence type="ECO:0000313" key="1">
    <source>
        <dbReference type="EMBL" id="OBI48965.1"/>
    </source>
</evidence>
<dbReference type="AlphaFoldDB" id="A0A1A2ZFE5"/>
<comment type="caution">
    <text evidence="1">The sequence shown here is derived from an EMBL/GenBank/DDBJ whole genome shotgun (WGS) entry which is preliminary data.</text>
</comment>